<evidence type="ECO:0000256" key="4">
    <source>
        <dbReference type="ARBA" id="ARBA00022884"/>
    </source>
</evidence>
<dbReference type="GO" id="GO:0015935">
    <property type="term" value="C:small ribosomal subunit"/>
    <property type="evidence" value="ECO:0007669"/>
    <property type="project" value="TreeGrafter"/>
</dbReference>
<accession>A0A316TQW5</accession>
<evidence type="ECO:0000256" key="9">
    <source>
        <dbReference type="SAM" id="MobiDB-lite"/>
    </source>
</evidence>
<dbReference type="Pfam" id="PF01649">
    <property type="entry name" value="Ribosomal_S20p"/>
    <property type="match status" value="1"/>
</dbReference>
<comment type="similarity">
    <text evidence="2 8">Belongs to the bacterial ribosomal protein bS20 family.</text>
</comment>
<evidence type="ECO:0000313" key="11">
    <source>
        <dbReference type="Proteomes" id="UP000245533"/>
    </source>
</evidence>
<evidence type="ECO:0000256" key="7">
    <source>
        <dbReference type="ARBA" id="ARBA00035136"/>
    </source>
</evidence>
<reference evidence="10 11" key="1">
    <citation type="submission" date="2018-05" db="EMBL/GenBank/DDBJ databases">
        <title>Rhodohalobacter halophilus gen. nov., sp. nov., a moderately halophilic member of the family Balneolaceae.</title>
        <authorList>
            <person name="Liu Z.-W."/>
        </authorList>
    </citation>
    <scope>NUCLEOTIDE SEQUENCE [LARGE SCALE GENOMIC DNA]</scope>
    <source>
        <strain evidence="10 11">8A47</strain>
    </source>
</reference>
<evidence type="ECO:0000256" key="2">
    <source>
        <dbReference type="ARBA" id="ARBA00007634"/>
    </source>
</evidence>
<feature type="compositionally biased region" description="Basic residues" evidence="9">
    <location>
        <begin position="1"/>
        <end position="10"/>
    </location>
</feature>
<name>A0A316TQW5_9BACT</name>
<keyword evidence="4 8" id="KW-0694">RNA-binding</keyword>
<evidence type="ECO:0000256" key="8">
    <source>
        <dbReference type="HAMAP-Rule" id="MF_00500"/>
    </source>
</evidence>
<evidence type="ECO:0000256" key="6">
    <source>
        <dbReference type="ARBA" id="ARBA00023274"/>
    </source>
</evidence>
<dbReference type="EMBL" id="QGGB01000007">
    <property type="protein sequence ID" value="PWN06188.1"/>
    <property type="molecule type" value="Genomic_DNA"/>
</dbReference>
<dbReference type="NCBIfam" id="TIGR00029">
    <property type="entry name" value="S20"/>
    <property type="match status" value="1"/>
</dbReference>
<evidence type="ECO:0000313" key="10">
    <source>
        <dbReference type="EMBL" id="PWN06188.1"/>
    </source>
</evidence>
<gene>
    <name evidence="8 10" type="primary">rpsT</name>
    <name evidence="10" type="ORF">DDZ15_10150</name>
</gene>
<dbReference type="GO" id="GO:0003735">
    <property type="term" value="F:structural constituent of ribosome"/>
    <property type="evidence" value="ECO:0007669"/>
    <property type="project" value="InterPro"/>
</dbReference>
<keyword evidence="11" id="KW-1185">Reference proteome</keyword>
<comment type="function">
    <text evidence="1 8">Binds directly to 16S ribosomal RNA.</text>
</comment>
<dbReference type="HAMAP" id="MF_00500">
    <property type="entry name" value="Ribosomal_bS20"/>
    <property type="match status" value="1"/>
</dbReference>
<comment type="caution">
    <text evidence="10">The sequence shown here is derived from an EMBL/GenBank/DDBJ whole genome shotgun (WGS) entry which is preliminary data.</text>
</comment>
<dbReference type="Proteomes" id="UP000245533">
    <property type="component" value="Unassembled WGS sequence"/>
</dbReference>
<keyword evidence="6 8" id="KW-0687">Ribonucleoprotein</keyword>
<evidence type="ECO:0000256" key="5">
    <source>
        <dbReference type="ARBA" id="ARBA00022980"/>
    </source>
</evidence>
<dbReference type="RefSeq" id="WP_109646981.1">
    <property type="nucleotide sequence ID" value="NZ_QGGB01000007.1"/>
</dbReference>
<keyword evidence="5 8" id="KW-0689">Ribosomal protein</keyword>
<dbReference type="OrthoDB" id="9808392at2"/>
<feature type="compositionally biased region" description="Basic residues" evidence="9">
    <location>
        <begin position="17"/>
        <end position="26"/>
    </location>
</feature>
<dbReference type="SUPFAM" id="SSF46992">
    <property type="entry name" value="Ribosomal protein S20"/>
    <property type="match status" value="1"/>
</dbReference>
<dbReference type="FunFam" id="1.20.58.110:FF:000001">
    <property type="entry name" value="30S ribosomal protein S20"/>
    <property type="match status" value="1"/>
</dbReference>
<protein>
    <recommendedName>
        <fullName evidence="7 8">Small ribosomal subunit protein bS20</fullName>
    </recommendedName>
</protein>
<sequence length="83" mass="9666">MPQHKSAIKRLRQDEKRKKHNNTRRSRMRTLIKNVLNATDKESAEKHLKAATSYIDKLTNKGIIHSNNAARKKAKLTRHVNNL</sequence>
<evidence type="ECO:0000256" key="1">
    <source>
        <dbReference type="ARBA" id="ARBA00003134"/>
    </source>
</evidence>
<feature type="region of interest" description="Disordered" evidence="9">
    <location>
        <begin position="1"/>
        <end position="26"/>
    </location>
</feature>
<dbReference type="GO" id="GO:0070181">
    <property type="term" value="F:small ribosomal subunit rRNA binding"/>
    <property type="evidence" value="ECO:0007669"/>
    <property type="project" value="TreeGrafter"/>
</dbReference>
<evidence type="ECO:0000256" key="3">
    <source>
        <dbReference type="ARBA" id="ARBA00022730"/>
    </source>
</evidence>
<dbReference type="GO" id="GO:0006412">
    <property type="term" value="P:translation"/>
    <property type="evidence" value="ECO:0007669"/>
    <property type="project" value="UniProtKB-UniRule"/>
</dbReference>
<dbReference type="InterPro" id="IPR036510">
    <property type="entry name" value="Ribosomal_bS20_sf"/>
</dbReference>
<dbReference type="Gene3D" id="1.20.58.110">
    <property type="entry name" value="Ribosomal protein S20"/>
    <property type="match status" value="1"/>
</dbReference>
<organism evidence="10 11">
    <name type="scientific">Rhodohalobacter mucosus</name>
    <dbReference type="NCBI Taxonomy" id="2079485"/>
    <lineage>
        <taxon>Bacteria</taxon>
        <taxon>Pseudomonadati</taxon>
        <taxon>Balneolota</taxon>
        <taxon>Balneolia</taxon>
        <taxon>Balneolales</taxon>
        <taxon>Balneolaceae</taxon>
        <taxon>Rhodohalobacter</taxon>
    </lineage>
</organism>
<keyword evidence="3 8" id="KW-0699">rRNA-binding</keyword>
<dbReference type="GO" id="GO:0005829">
    <property type="term" value="C:cytosol"/>
    <property type="evidence" value="ECO:0007669"/>
    <property type="project" value="TreeGrafter"/>
</dbReference>
<dbReference type="InterPro" id="IPR002583">
    <property type="entry name" value="Ribosomal_bS20"/>
</dbReference>
<proteinExistence type="inferred from homology"/>
<dbReference type="PANTHER" id="PTHR33398">
    <property type="entry name" value="30S RIBOSOMAL PROTEIN S20"/>
    <property type="match status" value="1"/>
</dbReference>
<dbReference type="PANTHER" id="PTHR33398:SF1">
    <property type="entry name" value="SMALL RIBOSOMAL SUBUNIT PROTEIN BS20C"/>
    <property type="match status" value="1"/>
</dbReference>
<dbReference type="AlphaFoldDB" id="A0A316TQW5"/>